<protein>
    <submittedName>
        <fullName evidence="2">LysM domain</fullName>
    </submittedName>
</protein>
<evidence type="ECO:0000256" key="1">
    <source>
        <dbReference type="SAM" id="SignalP"/>
    </source>
</evidence>
<organism evidence="2 3">
    <name type="scientific">Chlorella sorokiniana</name>
    <name type="common">Freshwater green alga</name>
    <dbReference type="NCBI Taxonomy" id="3076"/>
    <lineage>
        <taxon>Eukaryota</taxon>
        <taxon>Viridiplantae</taxon>
        <taxon>Chlorophyta</taxon>
        <taxon>core chlorophytes</taxon>
        <taxon>Trebouxiophyceae</taxon>
        <taxon>Chlorellales</taxon>
        <taxon>Chlorellaceae</taxon>
        <taxon>Chlorella clade</taxon>
        <taxon>Chlorella</taxon>
    </lineage>
</organism>
<feature type="chain" id="PRO_5015145056" evidence="1">
    <location>
        <begin position="23"/>
        <end position="110"/>
    </location>
</feature>
<dbReference type="AlphaFoldDB" id="A0A2P6TP60"/>
<dbReference type="OrthoDB" id="10331163at2759"/>
<sequence>MQAAVKMLLAAVVACMMVLASARPPVRSAAQLPPKDAVQACMAQQNCIAKGHRAICAEDILTGRTGAFPNACYMNCANKLIGVAWRKLYSYQTSTYCIRHWLSDPACSTC</sequence>
<keyword evidence="1" id="KW-0732">Signal</keyword>
<dbReference type="EMBL" id="LHPG02000010">
    <property type="protein sequence ID" value="PRW51113.1"/>
    <property type="molecule type" value="Genomic_DNA"/>
</dbReference>
<reference evidence="2 3" key="1">
    <citation type="journal article" date="2018" name="Plant J.">
        <title>Genome sequences of Chlorella sorokiniana UTEX 1602 and Micractinium conductrix SAG 241.80: implications to maltose excretion by a green alga.</title>
        <authorList>
            <person name="Arriola M.B."/>
            <person name="Velmurugan N."/>
            <person name="Zhang Y."/>
            <person name="Plunkett M.H."/>
            <person name="Hondzo H."/>
            <person name="Barney B.M."/>
        </authorList>
    </citation>
    <scope>NUCLEOTIDE SEQUENCE [LARGE SCALE GENOMIC DNA]</scope>
    <source>
        <strain evidence="3">UTEX 1602</strain>
    </source>
</reference>
<name>A0A2P6TP60_CHLSO</name>
<dbReference type="Proteomes" id="UP000239899">
    <property type="component" value="Unassembled WGS sequence"/>
</dbReference>
<comment type="caution">
    <text evidence="2">The sequence shown here is derived from an EMBL/GenBank/DDBJ whole genome shotgun (WGS) entry which is preliminary data.</text>
</comment>
<feature type="signal peptide" evidence="1">
    <location>
        <begin position="1"/>
        <end position="22"/>
    </location>
</feature>
<gene>
    <name evidence="2" type="ORF">C2E21_5328</name>
</gene>
<accession>A0A2P6TP60</accession>
<evidence type="ECO:0000313" key="3">
    <source>
        <dbReference type="Proteomes" id="UP000239899"/>
    </source>
</evidence>
<keyword evidence="3" id="KW-1185">Reference proteome</keyword>
<evidence type="ECO:0000313" key="2">
    <source>
        <dbReference type="EMBL" id="PRW51113.1"/>
    </source>
</evidence>
<proteinExistence type="predicted"/>